<keyword evidence="6 10" id="KW-0808">Transferase</keyword>
<dbReference type="AlphaFoldDB" id="A0A6P7YBJ7"/>
<dbReference type="InterPro" id="IPR007235">
    <property type="entry name" value="Glyco_trans_28_C"/>
</dbReference>
<evidence type="ECO:0000256" key="6">
    <source>
        <dbReference type="ARBA" id="ARBA00022679"/>
    </source>
</evidence>
<evidence type="ECO:0000256" key="2">
    <source>
        <dbReference type="ARBA" id="ARBA00006962"/>
    </source>
</evidence>
<evidence type="ECO:0000313" key="10">
    <source>
        <dbReference type="RefSeq" id="XP_030064867.1"/>
    </source>
</evidence>
<comment type="similarity">
    <text evidence="2">Belongs to the glycosyltransferase 28 family.</text>
</comment>
<accession>A0A6P7YBJ7</accession>
<organism evidence="9 10">
    <name type="scientific">Microcaecilia unicolor</name>
    <dbReference type="NCBI Taxonomy" id="1415580"/>
    <lineage>
        <taxon>Eukaryota</taxon>
        <taxon>Metazoa</taxon>
        <taxon>Chordata</taxon>
        <taxon>Craniata</taxon>
        <taxon>Vertebrata</taxon>
        <taxon>Euteleostomi</taxon>
        <taxon>Amphibia</taxon>
        <taxon>Gymnophiona</taxon>
        <taxon>Siphonopidae</taxon>
        <taxon>Microcaecilia</taxon>
    </lineage>
</organism>
<evidence type="ECO:0000256" key="3">
    <source>
        <dbReference type="ARBA" id="ARBA00012614"/>
    </source>
</evidence>
<dbReference type="KEGG" id="muo:115473859"/>
<dbReference type="PANTHER" id="PTHR12867">
    <property type="entry name" value="GLYCOSYL TRANSFERASE-RELATED"/>
    <property type="match status" value="1"/>
</dbReference>
<dbReference type="Proteomes" id="UP000515156">
    <property type="component" value="Chromosome 7"/>
</dbReference>
<dbReference type="Pfam" id="PF04101">
    <property type="entry name" value="Glyco_tran_28_C"/>
    <property type="match status" value="1"/>
</dbReference>
<dbReference type="GO" id="GO:0006488">
    <property type="term" value="P:dolichol-linked oligosaccharide biosynthetic process"/>
    <property type="evidence" value="ECO:0007669"/>
    <property type="project" value="InterPro"/>
</dbReference>
<name>A0A6P7YBJ7_9AMPH</name>
<gene>
    <name evidence="10" type="primary">LOC115473859</name>
</gene>
<dbReference type="OrthoDB" id="20273at2759"/>
<evidence type="ECO:0000313" key="9">
    <source>
        <dbReference type="Proteomes" id="UP000515156"/>
    </source>
</evidence>
<dbReference type="RefSeq" id="XP_030064867.1">
    <property type="nucleotide sequence ID" value="XM_030209007.1"/>
</dbReference>
<dbReference type="GO" id="GO:0004577">
    <property type="term" value="F:N-acetylglucosaminyldiphosphodolichol N-acetylglucosaminyltransferase activity"/>
    <property type="evidence" value="ECO:0007669"/>
    <property type="project" value="UniProtKB-EC"/>
</dbReference>
<keyword evidence="7" id="KW-0256">Endoplasmic reticulum</keyword>
<feature type="domain" description="Glycosyl transferase family 28 C-terminal" evidence="8">
    <location>
        <begin position="3"/>
        <end position="146"/>
    </location>
</feature>
<proteinExistence type="inferred from homology"/>
<dbReference type="InterPro" id="IPR039042">
    <property type="entry name" value="Alg13-like"/>
</dbReference>
<dbReference type="GeneID" id="115473859"/>
<dbReference type="PANTHER" id="PTHR12867:SF6">
    <property type="entry name" value="N-ACETYLGLUCOSAMINYLDIPHOSPHODOLICHOL N-ACETYLGLUCOSAMINYLTRANSFERASE"/>
    <property type="match status" value="1"/>
</dbReference>
<evidence type="ECO:0000256" key="1">
    <source>
        <dbReference type="ARBA" id="ARBA00004240"/>
    </source>
</evidence>
<protein>
    <recommendedName>
        <fullName evidence="4">UDP-N-acetylglucosamine transferase subunit ALG13</fullName>
        <ecNumber evidence="3">2.4.1.141</ecNumber>
    </recommendedName>
</protein>
<dbReference type="InParanoid" id="A0A6P7YBJ7"/>
<evidence type="ECO:0000256" key="7">
    <source>
        <dbReference type="ARBA" id="ARBA00022824"/>
    </source>
</evidence>
<sequence>MSVFVTVGTTSFDELIALVSEEASAQILRSLGYHKLILQIGRGSVKPKPRRSGAFTMQVFRYKKSLQNNIRQADLVISHAGAGSCLETLEEGKPLIVVINEKLMGNHQLELAKQLHSNGHLLYCTCSTLMETLQSMDLSALKPFPAGRPEIFAAFLDKVVGFE</sequence>
<comment type="subcellular location">
    <subcellularLocation>
        <location evidence="1">Endoplasmic reticulum</location>
    </subcellularLocation>
</comment>
<dbReference type="Gene3D" id="3.40.50.2000">
    <property type="entry name" value="Glycogen Phosphorylase B"/>
    <property type="match status" value="1"/>
</dbReference>
<dbReference type="SUPFAM" id="SSF53756">
    <property type="entry name" value="UDP-Glycosyltransferase/glycogen phosphorylase"/>
    <property type="match status" value="1"/>
</dbReference>
<evidence type="ECO:0000256" key="5">
    <source>
        <dbReference type="ARBA" id="ARBA00022676"/>
    </source>
</evidence>
<reference evidence="10" key="1">
    <citation type="submission" date="2025-08" db="UniProtKB">
        <authorList>
            <consortium name="RefSeq"/>
        </authorList>
    </citation>
    <scope>IDENTIFICATION</scope>
</reference>
<dbReference type="GO" id="GO:0005783">
    <property type="term" value="C:endoplasmic reticulum"/>
    <property type="evidence" value="ECO:0007669"/>
    <property type="project" value="UniProtKB-SubCell"/>
</dbReference>
<keyword evidence="5" id="KW-0328">Glycosyltransferase</keyword>
<evidence type="ECO:0000259" key="8">
    <source>
        <dbReference type="Pfam" id="PF04101"/>
    </source>
</evidence>
<dbReference type="EC" id="2.4.1.141" evidence="3"/>
<keyword evidence="9" id="KW-1185">Reference proteome</keyword>
<evidence type="ECO:0000256" key="4">
    <source>
        <dbReference type="ARBA" id="ARBA00017468"/>
    </source>
</evidence>